<evidence type="ECO:0000259" key="12">
    <source>
        <dbReference type="PROSITE" id="PS50280"/>
    </source>
</evidence>
<dbReference type="GO" id="GO:0140951">
    <property type="term" value="F:histone H3K27 trimethyltransferase activity"/>
    <property type="evidence" value="ECO:0007669"/>
    <property type="project" value="UniProtKB-EC"/>
</dbReference>
<dbReference type="InterPro" id="IPR046341">
    <property type="entry name" value="SET_dom_sf"/>
</dbReference>
<feature type="compositionally biased region" description="Low complexity" evidence="11">
    <location>
        <begin position="221"/>
        <end position="231"/>
    </location>
</feature>
<evidence type="ECO:0000313" key="14">
    <source>
        <dbReference type="EMBL" id="CAB3244061.1"/>
    </source>
</evidence>
<evidence type="ECO:0000256" key="8">
    <source>
        <dbReference type="ARBA" id="ARBA00023163"/>
    </source>
</evidence>
<dbReference type="InterPro" id="IPR048358">
    <property type="entry name" value="EZH1/2_MCSS"/>
</dbReference>
<dbReference type="Pfam" id="PF18264">
    <property type="entry name" value="preSET_CXC"/>
    <property type="match status" value="1"/>
</dbReference>
<feature type="region of interest" description="Disordered" evidence="11">
    <location>
        <begin position="179"/>
        <end position="231"/>
    </location>
</feature>
<keyword evidence="6" id="KW-0156">Chromatin regulator</keyword>
<dbReference type="EC" id="2.1.1.356" evidence="2"/>
<dbReference type="Pfam" id="PF18118">
    <property type="entry name" value="PRC2_HTH_1"/>
    <property type="match status" value="1"/>
</dbReference>
<accession>A0A6F9DCA0</accession>
<evidence type="ECO:0000256" key="5">
    <source>
        <dbReference type="ARBA" id="ARBA00022691"/>
    </source>
</evidence>
<evidence type="ECO:0000256" key="7">
    <source>
        <dbReference type="ARBA" id="ARBA00023015"/>
    </source>
</evidence>
<keyword evidence="8" id="KW-0804">Transcription</keyword>
<evidence type="ECO:0000256" key="4">
    <source>
        <dbReference type="ARBA" id="ARBA00022679"/>
    </source>
</evidence>
<dbReference type="InterPro" id="IPR045318">
    <property type="entry name" value="EZH1/2-like"/>
</dbReference>
<keyword evidence="3 14" id="KW-0489">Methyltransferase</keyword>
<evidence type="ECO:0000256" key="3">
    <source>
        <dbReference type="ARBA" id="ARBA00022603"/>
    </source>
</evidence>
<dbReference type="SMART" id="SM00317">
    <property type="entry name" value="SET"/>
    <property type="match status" value="1"/>
</dbReference>
<dbReference type="InterPro" id="IPR041355">
    <property type="entry name" value="Pre-SET_CXC"/>
</dbReference>
<comment type="subcellular location">
    <subcellularLocation>
        <location evidence="1">Nucleus</location>
    </subcellularLocation>
</comment>
<proteinExistence type="evidence at transcript level"/>
<dbReference type="SUPFAM" id="SSF82199">
    <property type="entry name" value="SET domain"/>
    <property type="match status" value="1"/>
</dbReference>
<dbReference type="GO" id="GO:0003682">
    <property type="term" value="F:chromatin binding"/>
    <property type="evidence" value="ECO:0007669"/>
    <property type="project" value="TreeGrafter"/>
</dbReference>
<keyword evidence="4 14" id="KW-0808">Transferase</keyword>
<evidence type="ECO:0000256" key="10">
    <source>
        <dbReference type="ARBA" id="ARBA00048568"/>
    </source>
</evidence>
<dbReference type="PANTHER" id="PTHR45747">
    <property type="entry name" value="HISTONE-LYSINE N-METHYLTRANSFERASE E(Z)"/>
    <property type="match status" value="1"/>
</dbReference>
<evidence type="ECO:0000256" key="2">
    <source>
        <dbReference type="ARBA" id="ARBA00012186"/>
    </source>
</evidence>
<dbReference type="GO" id="GO:0035098">
    <property type="term" value="C:ESC/E(Z) complex"/>
    <property type="evidence" value="ECO:0007669"/>
    <property type="project" value="TreeGrafter"/>
</dbReference>
<dbReference type="InterPro" id="IPR001214">
    <property type="entry name" value="SET_dom"/>
</dbReference>
<keyword evidence="9" id="KW-0539">Nucleus</keyword>
<dbReference type="InterPro" id="IPR033467">
    <property type="entry name" value="Tesmin/TSO1-like_CXC"/>
</dbReference>
<feature type="compositionally biased region" description="Acidic residues" evidence="11">
    <location>
        <begin position="203"/>
        <end position="215"/>
    </location>
</feature>
<dbReference type="InterPro" id="IPR026489">
    <property type="entry name" value="CXC_dom"/>
</dbReference>
<feature type="compositionally biased region" description="Low complexity" evidence="11">
    <location>
        <begin position="379"/>
        <end position="398"/>
    </location>
</feature>
<evidence type="ECO:0000256" key="9">
    <source>
        <dbReference type="ARBA" id="ARBA00023242"/>
    </source>
</evidence>
<dbReference type="Pfam" id="PF21358">
    <property type="entry name" value="Ezh2_MCSS"/>
    <property type="match status" value="1"/>
</dbReference>
<evidence type="ECO:0000256" key="6">
    <source>
        <dbReference type="ARBA" id="ARBA00022853"/>
    </source>
</evidence>
<name>A0A6F9DCA0_9ASCI</name>
<keyword evidence="7" id="KW-0805">Transcription regulation</keyword>
<evidence type="ECO:0000256" key="11">
    <source>
        <dbReference type="SAM" id="MobiDB-lite"/>
    </source>
</evidence>
<dbReference type="Pfam" id="PF00856">
    <property type="entry name" value="SET"/>
    <property type="match status" value="1"/>
</dbReference>
<reference evidence="14" key="1">
    <citation type="submission" date="2020-04" db="EMBL/GenBank/DDBJ databases">
        <authorList>
            <person name="Neveu A P."/>
        </authorList>
    </citation>
    <scope>NUCLEOTIDE SEQUENCE</scope>
    <source>
        <tissue evidence="14">Whole embryo</tissue>
    </source>
</reference>
<gene>
    <name evidence="14" type="primary">Ezh2</name>
</gene>
<dbReference type="EMBL" id="LR784989">
    <property type="protein sequence ID" value="CAB3244061.1"/>
    <property type="molecule type" value="mRNA"/>
</dbReference>
<evidence type="ECO:0000259" key="13">
    <source>
        <dbReference type="PROSITE" id="PS51633"/>
    </source>
</evidence>
<comment type="catalytic activity">
    <reaction evidence="10">
        <text>L-lysyl(27)-[histone H3] + 3 S-adenosyl-L-methionine = N(6),N(6),N(6)-trimethyl-L-lysyl(27)-[histone H3] + 3 S-adenosyl-L-homocysteine + 3 H(+)</text>
        <dbReference type="Rhea" id="RHEA:60292"/>
        <dbReference type="Rhea" id="RHEA-COMP:15535"/>
        <dbReference type="Rhea" id="RHEA-COMP:15548"/>
        <dbReference type="ChEBI" id="CHEBI:15378"/>
        <dbReference type="ChEBI" id="CHEBI:29969"/>
        <dbReference type="ChEBI" id="CHEBI:57856"/>
        <dbReference type="ChEBI" id="CHEBI:59789"/>
        <dbReference type="ChEBI" id="CHEBI:61961"/>
        <dbReference type="EC" id="2.1.1.356"/>
    </reaction>
</comment>
<dbReference type="PROSITE" id="PS51633">
    <property type="entry name" value="CXC"/>
    <property type="match status" value="1"/>
</dbReference>
<feature type="region of interest" description="Disordered" evidence="11">
    <location>
        <begin position="375"/>
        <end position="415"/>
    </location>
</feature>
<feature type="domain" description="CXC" evidence="13">
    <location>
        <begin position="508"/>
        <end position="611"/>
    </location>
</feature>
<sequence>MSSGKKIDWKKRVRQEYFRLRQHKRFQRSDNIKHAFTKNRGVITERANKLNEETKFEAQLFEKDNSFDDDPVTKSCVVKSSVHSFRDQAVPLYTLNSVPSLPVCYTWVPLQQNFMVEDETILHNIPYMGDEVLDEDGAFIEELIKNYDGKVHGDREGDFINDELFLELVQGLHEISAEKPTRKLRSRNGASEKGKYTDTTDSSADEDDTSADTDDPPPSSPAAESSSQESTSFPCDEIFTAIADLFPDKGTVDDLKDKYKELTEVLDPHTVVPDCTPNIDGPEAKSVPRERALHSFHELFCRRCYKYDCFQHSHTYRPPVKANRRKTLDVRAPSDACKNNCFLLLDGAKEFNLFHSRSSSSRQASNRKYRPLVVGAAGGTTTSGSSSGSRPSTPTPSESETDTTEERDSSNLIKLEDLPQQLRDVEWDGAESSLFRVLHETFLTNFCAISKLLKTKTCQEVFAFALRESSTLNSQPGGAGGRLSVDPDSLEFSPAKKKRKHRLWSLHARRIQQKKDNSSSHVYNYQPCYHPGQPCDNSCQCVALGNFCEKFCQCPSDCHNRFPGCRCKAQCNTKQCPCYLAVRECDSDLCTHCGADQFGENASKCSCKNVMIQRGMHKHLLLAPSDVAGWGIYIKEDVNGKNEFISEYCGEIISQDEADRRGKVYDKYMCSFLFNLNNDFVVDATRKGNKIRFANHSVNPNCYAKVMMVNGDHRIGIFSNRPIQAGEELFFDYRYSQSDAMKYVGIEREMEAA</sequence>
<dbReference type="Gene3D" id="2.170.270.10">
    <property type="entry name" value="SET domain"/>
    <property type="match status" value="1"/>
</dbReference>
<keyword evidence="5" id="KW-0949">S-adenosyl-L-methionine</keyword>
<dbReference type="FunFam" id="2.170.270.10:FF:000001">
    <property type="entry name" value="Putative histone-lysine N-methyltransferase EZH2"/>
    <property type="match status" value="1"/>
</dbReference>
<evidence type="ECO:0000256" key="1">
    <source>
        <dbReference type="ARBA" id="ARBA00004123"/>
    </source>
</evidence>
<dbReference type="SMART" id="SM01114">
    <property type="entry name" value="CXC"/>
    <property type="match status" value="1"/>
</dbReference>
<dbReference type="PANTHER" id="PTHR45747:SF4">
    <property type="entry name" value="HISTONE-LYSINE N-METHYLTRANSFERASE E(Z)"/>
    <property type="match status" value="1"/>
</dbReference>
<dbReference type="PROSITE" id="PS50280">
    <property type="entry name" value="SET"/>
    <property type="match status" value="1"/>
</dbReference>
<dbReference type="AlphaFoldDB" id="A0A6F9DCA0"/>
<dbReference type="GO" id="GO:0031507">
    <property type="term" value="P:heterochromatin formation"/>
    <property type="evidence" value="ECO:0007669"/>
    <property type="project" value="TreeGrafter"/>
</dbReference>
<dbReference type="GO" id="GO:0032259">
    <property type="term" value="P:methylation"/>
    <property type="evidence" value="ECO:0007669"/>
    <property type="project" value="UniProtKB-KW"/>
</dbReference>
<feature type="domain" description="SET" evidence="12">
    <location>
        <begin position="618"/>
        <end position="734"/>
    </location>
</feature>
<organism evidence="14">
    <name type="scientific">Phallusia mammillata</name>
    <dbReference type="NCBI Taxonomy" id="59560"/>
    <lineage>
        <taxon>Eukaryota</taxon>
        <taxon>Metazoa</taxon>
        <taxon>Chordata</taxon>
        <taxon>Tunicata</taxon>
        <taxon>Ascidiacea</taxon>
        <taxon>Phlebobranchia</taxon>
        <taxon>Ascidiidae</taxon>
        <taxon>Phallusia</taxon>
    </lineage>
</organism>
<dbReference type="InterPro" id="IPR041343">
    <property type="entry name" value="PRC2_HTH_1"/>
</dbReference>
<feature type="compositionally biased region" description="Basic and acidic residues" evidence="11">
    <location>
        <begin position="404"/>
        <end position="415"/>
    </location>
</feature>
<protein>
    <recommendedName>
        <fullName evidence="2">[histone H3]-lysine(27) N-trimethyltransferase</fullName>
        <ecNumber evidence="2">2.1.1.356</ecNumber>
    </recommendedName>
</protein>